<evidence type="ECO:0000256" key="2">
    <source>
        <dbReference type="ARBA" id="ARBA00022448"/>
    </source>
</evidence>
<evidence type="ECO:0000256" key="8">
    <source>
        <dbReference type="RuleBase" id="RU004057"/>
    </source>
</evidence>
<comment type="caution">
    <text evidence="11">The sequence shown here is derived from an EMBL/GenBank/DDBJ whole genome shotgun (WGS) entry which is preliminary data.</text>
</comment>
<dbReference type="InterPro" id="IPR002898">
    <property type="entry name" value="MotA_ExbB_proton_chnl"/>
</dbReference>
<organism evidence="11 12">
    <name type="scientific">Anaerosporomusa subterranea</name>
    <dbReference type="NCBI Taxonomy" id="1794912"/>
    <lineage>
        <taxon>Bacteria</taxon>
        <taxon>Bacillati</taxon>
        <taxon>Bacillota</taxon>
        <taxon>Negativicutes</taxon>
        <taxon>Acetonemataceae</taxon>
        <taxon>Anaerosporomusa</taxon>
    </lineage>
</organism>
<name>A0A154BRT9_ANASB</name>
<gene>
    <name evidence="11" type="ORF">AXX12_07300</name>
</gene>
<evidence type="ECO:0000256" key="4">
    <source>
        <dbReference type="ARBA" id="ARBA00022692"/>
    </source>
</evidence>
<keyword evidence="6 9" id="KW-1133">Transmembrane helix</keyword>
<keyword evidence="4 9" id="KW-0812">Transmembrane</keyword>
<evidence type="ECO:0000313" key="11">
    <source>
        <dbReference type="EMBL" id="KYZ76238.1"/>
    </source>
</evidence>
<dbReference type="AlphaFoldDB" id="A0A154BRT9"/>
<evidence type="ECO:0000256" key="1">
    <source>
        <dbReference type="ARBA" id="ARBA00004651"/>
    </source>
</evidence>
<dbReference type="PANTHER" id="PTHR30625">
    <property type="entry name" value="PROTEIN TOLQ"/>
    <property type="match status" value="1"/>
</dbReference>
<evidence type="ECO:0000256" key="5">
    <source>
        <dbReference type="ARBA" id="ARBA00022927"/>
    </source>
</evidence>
<dbReference type="OrthoDB" id="4045at2"/>
<dbReference type="EMBL" id="LSGP01000017">
    <property type="protein sequence ID" value="KYZ76238.1"/>
    <property type="molecule type" value="Genomic_DNA"/>
</dbReference>
<evidence type="ECO:0000313" key="12">
    <source>
        <dbReference type="Proteomes" id="UP000076268"/>
    </source>
</evidence>
<accession>A0A154BRT9</accession>
<keyword evidence="12" id="KW-1185">Reference proteome</keyword>
<evidence type="ECO:0000256" key="7">
    <source>
        <dbReference type="ARBA" id="ARBA00023136"/>
    </source>
</evidence>
<feature type="transmembrane region" description="Helical" evidence="9">
    <location>
        <begin position="159"/>
        <end position="181"/>
    </location>
</feature>
<feature type="transmembrane region" description="Helical" evidence="9">
    <location>
        <begin position="15"/>
        <end position="33"/>
    </location>
</feature>
<protein>
    <submittedName>
        <fullName evidence="11">Flagellar motor protein MotA</fullName>
    </submittedName>
</protein>
<evidence type="ECO:0000256" key="9">
    <source>
        <dbReference type="SAM" id="Phobius"/>
    </source>
</evidence>
<dbReference type="Proteomes" id="UP000076268">
    <property type="component" value="Unassembled WGS sequence"/>
</dbReference>
<keyword evidence="11" id="KW-0969">Cilium</keyword>
<proteinExistence type="inferred from homology"/>
<feature type="domain" description="MotA/TolQ/ExbB proton channel" evidence="10">
    <location>
        <begin position="77"/>
        <end position="193"/>
    </location>
</feature>
<dbReference type="PANTHER" id="PTHR30625:SF15">
    <property type="entry name" value="BIOPOLYMER TRANSPORT PROTEIN EXBB"/>
    <property type="match status" value="1"/>
</dbReference>
<dbReference type="RefSeq" id="WP_066241340.1">
    <property type="nucleotide sequence ID" value="NZ_LSGP01000017.1"/>
</dbReference>
<dbReference type="GO" id="GO:0005886">
    <property type="term" value="C:plasma membrane"/>
    <property type="evidence" value="ECO:0007669"/>
    <property type="project" value="UniProtKB-SubCell"/>
</dbReference>
<dbReference type="InterPro" id="IPR050790">
    <property type="entry name" value="ExbB/TolQ_transport"/>
</dbReference>
<reference evidence="11 12" key="1">
    <citation type="submission" date="2016-02" db="EMBL/GenBank/DDBJ databases">
        <title>Anaerosporomusa subterraneum gen. nov., sp. nov., a spore-forming obligate anaerobe isolated from saprolite.</title>
        <authorList>
            <person name="Choi J.K."/>
            <person name="Shah M."/>
            <person name="Yee N."/>
        </authorList>
    </citation>
    <scope>NUCLEOTIDE SEQUENCE [LARGE SCALE GENOMIC DNA]</scope>
    <source>
        <strain evidence="11 12">RU4</strain>
    </source>
</reference>
<keyword evidence="5 8" id="KW-0653">Protein transport</keyword>
<dbReference type="GO" id="GO:0017038">
    <property type="term" value="P:protein import"/>
    <property type="evidence" value="ECO:0007669"/>
    <property type="project" value="TreeGrafter"/>
</dbReference>
<keyword evidence="3" id="KW-1003">Cell membrane</keyword>
<evidence type="ECO:0000256" key="6">
    <source>
        <dbReference type="ARBA" id="ARBA00022989"/>
    </source>
</evidence>
<keyword evidence="2 8" id="KW-0813">Transport</keyword>
<keyword evidence="11" id="KW-0966">Cell projection</keyword>
<dbReference type="STRING" id="1794912.AXX12_07300"/>
<comment type="subcellular location">
    <subcellularLocation>
        <location evidence="1">Cell membrane</location>
        <topology evidence="1">Multi-pass membrane protein</topology>
    </subcellularLocation>
    <subcellularLocation>
        <location evidence="8">Membrane</location>
        <topology evidence="8">Multi-pass membrane protein</topology>
    </subcellularLocation>
</comment>
<dbReference type="Pfam" id="PF01618">
    <property type="entry name" value="MotA_ExbB"/>
    <property type="match status" value="1"/>
</dbReference>
<sequence length="210" mass="22595">MDFIHQAFSLFQKGGLVMVPLAFCSLFVATIIAERYCYFRAETSDVPGLLSMLTAPLATGDWNQAIAVCREAQGCAAAVALAALERKSRDILTVEKAMEATASLKASKLRDRLQYLEFVVTLAPLLGLLGTVVGMIQSFSVMNLREGQPFAITGGVGEALIATASGLCVAIVALIAHAYFARQLDRLVTDMEETAYHLLSMIRGESIETA</sequence>
<keyword evidence="11" id="KW-0282">Flagellum</keyword>
<keyword evidence="7 9" id="KW-0472">Membrane</keyword>
<comment type="similarity">
    <text evidence="8">Belongs to the exbB/tolQ family.</text>
</comment>
<feature type="transmembrane region" description="Helical" evidence="9">
    <location>
        <begin position="115"/>
        <end position="139"/>
    </location>
</feature>
<evidence type="ECO:0000256" key="3">
    <source>
        <dbReference type="ARBA" id="ARBA00022475"/>
    </source>
</evidence>
<evidence type="ECO:0000259" key="10">
    <source>
        <dbReference type="Pfam" id="PF01618"/>
    </source>
</evidence>